<dbReference type="InterPro" id="IPR053145">
    <property type="entry name" value="AB_hydrolase_Est10"/>
</dbReference>
<proteinExistence type="predicted"/>
<name>A0ABX8RJN2_NOCIO</name>
<protein>
    <submittedName>
        <fullName evidence="3">Alpha/beta fold hydrolase</fullName>
    </submittedName>
</protein>
<accession>A0ABX8RJN2</accession>
<sequence length="461" mass="48267">MRTGRAIALALFMIAVLVAGCSSGSDSNPPEPTTGDWHGAIEVPGRPTEVGVTFTDKGTATIDIPTQGVTAVELKDVKSDRNEVSFAIADIPGDPKFRGAYDQGSDRITGDFVQGGQTFKLALQRGKIAPLARPQEPKPPFPYQSEDVTYRNGDLPIAGTLTKPEGNGPFPAVLLITGSGPQDRDEGLMGHKPFLLIADTLTKAGYAVLRTDDRGVGGTGGKLDDANYTDLSNDVAAGVGFLRGRPDIDPTRVGLLGHSEGGYLAPLVAARPDSGVAFLILMAGPGVSGHDVLVEQTRLIAAAGGAPADVIDTRVRQTAELAALLKAGDLAGAKELVRKQNEAKPAEERAPESEVTAGITPYLAALVAYEPGPALSALRVPVLAFFGEKDLQVPPSQSEPAMRSALAANPDATIHVFPGLNHLMQPTETGFPGEYSTIETTVSPDVLSYVTGWLTQRVPPK</sequence>
<keyword evidence="1" id="KW-0732">Signal</keyword>
<keyword evidence="3" id="KW-0378">Hydrolase</keyword>
<feature type="signal peptide" evidence="1">
    <location>
        <begin position="1"/>
        <end position="24"/>
    </location>
</feature>
<dbReference type="Pfam" id="PF12146">
    <property type="entry name" value="Hydrolase_4"/>
    <property type="match status" value="1"/>
</dbReference>
<feature type="domain" description="Serine aminopeptidase S33" evidence="2">
    <location>
        <begin position="197"/>
        <end position="424"/>
    </location>
</feature>
<dbReference type="EMBL" id="CP078145">
    <property type="protein sequence ID" value="QXN89829.1"/>
    <property type="molecule type" value="Genomic_DNA"/>
</dbReference>
<keyword evidence="4" id="KW-1185">Reference proteome</keyword>
<feature type="chain" id="PRO_5047152825" evidence="1">
    <location>
        <begin position="25"/>
        <end position="461"/>
    </location>
</feature>
<dbReference type="Proteomes" id="UP000694257">
    <property type="component" value="Chromosome"/>
</dbReference>
<gene>
    <name evidence="3" type="ORF">KV110_30875</name>
</gene>
<reference evidence="3 4" key="1">
    <citation type="submission" date="2021-07" db="EMBL/GenBank/DDBJ databases">
        <title>Whole Genome Sequence of Nocardia Iowensis.</title>
        <authorList>
            <person name="Lamm A."/>
            <person name="Collins-Fairclough A.M."/>
            <person name="Bunk B."/>
            <person name="Sproer C."/>
        </authorList>
    </citation>
    <scope>NUCLEOTIDE SEQUENCE [LARGE SCALE GENOMIC DNA]</scope>
    <source>
        <strain evidence="3 4">NRRL 5646</strain>
    </source>
</reference>
<dbReference type="GO" id="GO:0016787">
    <property type="term" value="F:hydrolase activity"/>
    <property type="evidence" value="ECO:0007669"/>
    <property type="project" value="UniProtKB-KW"/>
</dbReference>
<evidence type="ECO:0000259" key="2">
    <source>
        <dbReference type="Pfam" id="PF12146"/>
    </source>
</evidence>
<evidence type="ECO:0000313" key="4">
    <source>
        <dbReference type="Proteomes" id="UP000694257"/>
    </source>
</evidence>
<dbReference type="RefSeq" id="WP_218470695.1">
    <property type="nucleotide sequence ID" value="NZ_BAABJN010000006.1"/>
</dbReference>
<organism evidence="3 4">
    <name type="scientific">Nocardia iowensis</name>
    <dbReference type="NCBI Taxonomy" id="204891"/>
    <lineage>
        <taxon>Bacteria</taxon>
        <taxon>Bacillati</taxon>
        <taxon>Actinomycetota</taxon>
        <taxon>Actinomycetes</taxon>
        <taxon>Mycobacteriales</taxon>
        <taxon>Nocardiaceae</taxon>
        <taxon>Nocardia</taxon>
    </lineage>
</organism>
<dbReference type="PANTHER" id="PTHR43265:SF1">
    <property type="entry name" value="ESTERASE ESTD"/>
    <property type="match status" value="1"/>
</dbReference>
<dbReference type="PROSITE" id="PS51257">
    <property type="entry name" value="PROKAR_LIPOPROTEIN"/>
    <property type="match status" value="1"/>
</dbReference>
<dbReference type="InterPro" id="IPR022742">
    <property type="entry name" value="Hydrolase_4"/>
</dbReference>
<dbReference type="PANTHER" id="PTHR43265">
    <property type="entry name" value="ESTERASE ESTD"/>
    <property type="match status" value="1"/>
</dbReference>
<evidence type="ECO:0000313" key="3">
    <source>
        <dbReference type="EMBL" id="QXN89829.1"/>
    </source>
</evidence>
<evidence type="ECO:0000256" key="1">
    <source>
        <dbReference type="SAM" id="SignalP"/>
    </source>
</evidence>